<proteinExistence type="predicted"/>
<dbReference type="AlphaFoldDB" id="E0Q9Q2"/>
<protein>
    <submittedName>
        <fullName evidence="1">Uncharacterized protein</fullName>
    </submittedName>
</protein>
<reference evidence="1 2" key="1">
    <citation type="submission" date="2010-08" db="EMBL/GenBank/DDBJ databases">
        <authorList>
            <person name="Muzny D."/>
            <person name="Qin X."/>
            <person name="Deng J."/>
            <person name="Jiang H."/>
            <person name="Liu Y."/>
            <person name="Qu J."/>
            <person name="Song X.-Z."/>
            <person name="Zhang L."/>
            <person name="Thornton R."/>
            <person name="Coyle M."/>
            <person name="Francisco L."/>
            <person name="Jackson L."/>
            <person name="Javaid M."/>
            <person name="Korchina V."/>
            <person name="Kovar C."/>
            <person name="Mata R."/>
            <person name="Mathew T."/>
            <person name="Ngo R."/>
            <person name="Nguyen L."/>
            <person name="Nguyen N."/>
            <person name="Okwuonu G."/>
            <person name="Ongeri F."/>
            <person name="Pham C."/>
            <person name="Simmons D."/>
            <person name="Wilczek-Boney K."/>
            <person name="Hale W."/>
            <person name="Jakkamsetti A."/>
            <person name="Pham P."/>
            <person name="Ruth R."/>
            <person name="San Lucas F."/>
            <person name="Warren J."/>
            <person name="Zhang J."/>
            <person name="Zhao Z."/>
            <person name="Zhou C."/>
            <person name="Zhu D."/>
            <person name="Lee S."/>
            <person name="Bess C."/>
            <person name="Blankenburg K."/>
            <person name="Forbes L."/>
            <person name="Fu Q."/>
            <person name="Gubbala S."/>
            <person name="Hirani K."/>
            <person name="Jayaseelan J.C."/>
            <person name="Lara F."/>
            <person name="Munidasa M."/>
            <person name="Palculict T."/>
            <person name="Patil S."/>
            <person name="Pu L.-L."/>
            <person name="Saada N."/>
            <person name="Tang L."/>
            <person name="Weissenberger G."/>
            <person name="Zhu Y."/>
            <person name="Hemphill L."/>
            <person name="Shang Y."/>
            <person name="Youmans B."/>
            <person name="Ayvaz T."/>
            <person name="Ross M."/>
            <person name="Santibanez J."/>
            <person name="Aqrawi P."/>
            <person name="Gross S."/>
            <person name="Joshi V."/>
            <person name="Fowler G."/>
            <person name="Nazareth L."/>
            <person name="Reid J."/>
            <person name="Worley K."/>
            <person name="Petrosino J."/>
            <person name="Highlander S."/>
            <person name="Gibbs R."/>
        </authorList>
    </citation>
    <scope>NUCLEOTIDE SEQUENCE [LARGE SCALE GENOMIC DNA]</scope>
    <source>
        <strain evidence="1 2">ATCC 27679</strain>
    </source>
</reference>
<name>E0Q9Q2_9BIFI</name>
<comment type="caution">
    <text evidence="1">The sequence shown here is derived from an EMBL/GenBank/DDBJ whole genome shotgun (WGS) entry which is preliminary data.</text>
</comment>
<gene>
    <name evidence="1" type="ORF">HMPREF0168_1700</name>
</gene>
<evidence type="ECO:0000313" key="1">
    <source>
        <dbReference type="EMBL" id="EFM40677.1"/>
    </source>
</evidence>
<organism evidence="1 2">
    <name type="scientific">Bifidobacterium dentium ATCC 27679</name>
    <dbReference type="NCBI Taxonomy" id="871562"/>
    <lineage>
        <taxon>Bacteria</taxon>
        <taxon>Bacillati</taxon>
        <taxon>Actinomycetota</taxon>
        <taxon>Actinomycetes</taxon>
        <taxon>Bifidobacteriales</taxon>
        <taxon>Bifidobacteriaceae</taxon>
        <taxon>Bifidobacterium</taxon>
    </lineage>
</organism>
<accession>E0Q9Q2</accession>
<dbReference type="HOGENOM" id="CLU_2876804_0_0_11"/>
<dbReference type="Proteomes" id="UP000003323">
    <property type="component" value="Unassembled WGS sequence"/>
</dbReference>
<sequence length="63" mass="6415">MLAGVSLSDASDKETPVAYSDGMTGLAIRRAAATNAIIGEAVAQCMIRRTRGLKGSCVSGTTI</sequence>
<dbReference type="EMBL" id="AEEQ01000011">
    <property type="protein sequence ID" value="EFM40677.1"/>
    <property type="molecule type" value="Genomic_DNA"/>
</dbReference>
<evidence type="ECO:0000313" key="2">
    <source>
        <dbReference type="Proteomes" id="UP000003323"/>
    </source>
</evidence>